<dbReference type="AlphaFoldDB" id="A0A6J7J4J5"/>
<accession>A0A6J7J4J5</accession>
<evidence type="ECO:0000256" key="4">
    <source>
        <dbReference type="ARBA" id="ARBA00022989"/>
    </source>
</evidence>
<evidence type="ECO:0000256" key="3">
    <source>
        <dbReference type="ARBA" id="ARBA00022692"/>
    </source>
</evidence>
<evidence type="ECO:0000256" key="2">
    <source>
        <dbReference type="ARBA" id="ARBA00022475"/>
    </source>
</evidence>
<keyword evidence="3 6" id="KW-0812">Transmembrane</keyword>
<name>A0A6J7J4J5_9ZZZZ</name>
<gene>
    <name evidence="7" type="ORF">UFOPK3674_01579</name>
</gene>
<evidence type="ECO:0000256" key="5">
    <source>
        <dbReference type="ARBA" id="ARBA00023136"/>
    </source>
</evidence>
<proteinExistence type="predicted"/>
<evidence type="ECO:0000256" key="1">
    <source>
        <dbReference type="ARBA" id="ARBA00004651"/>
    </source>
</evidence>
<sequence length="340" mass="36579">MLFASILDGAGNFFDAVGNFFGSLASVGLLPLLAGMATFVAYLSLRAKALHNTVRAAYPEESIAYKHIWGAYIAAYGFNNVVPARGGDIIKLFLVRTSVRESRYPAIAATFAVESIFDLTMAIPVLLFAFTQGVFPKPPDFSQLDAFDLSFFASDPQRLLFVITGLAVLLLALFAFLSRRVVAFWQNVRQGFTILHDRRRYVREVWLVQFAGWLLRFTAFWFLLEAFGIGGSVRNVLLVLGVNAVAALVPFTPGGAGVQQALLVKVFAGTATGATVAAYSVGQQIAIAAISLGVGFAALFFVFGFRSFRDVIQAGKSHRAADKANRNGFSAGPGGPPGRA</sequence>
<feature type="transmembrane region" description="Helical" evidence="6">
    <location>
        <begin position="262"/>
        <end position="279"/>
    </location>
</feature>
<feature type="transmembrane region" description="Helical" evidence="6">
    <location>
        <begin position="20"/>
        <end position="45"/>
    </location>
</feature>
<dbReference type="Pfam" id="PF03706">
    <property type="entry name" value="LPG_synthase_TM"/>
    <property type="match status" value="1"/>
</dbReference>
<comment type="subcellular location">
    <subcellularLocation>
        <location evidence="1">Cell membrane</location>
        <topology evidence="1">Multi-pass membrane protein</topology>
    </subcellularLocation>
</comment>
<dbReference type="GO" id="GO:0005886">
    <property type="term" value="C:plasma membrane"/>
    <property type="evidence" value="ECO:0007669"/>
    <property type="project" value="UniProtKB-SubCell"/>
</dbReference>
<feature type="transmembrane region" description="Helical" evidence="6">
    <location>
        <begin position="106"/>
        <end position="130"/>
    </location>
</feature>
<keyword evidence="5 6" id="KW-0472">Membrane</keyword>
<organism evidence="7">
    <name type="scientific">freshwater metagenome</name>
    <dbReference type="NCBI Taxonomy" id="449393"/>
    <lineage>
        <taxon>unclassified sequences</taxon>
        <taxon>metagenomes</taxon>
        <taxon>ecological metagenomes</taxon>
    </lineage>
</organism>
<reference evidence="7" key="1">
    <citation type="submission" date="2020-05" db="EMBL/GenBank/DDBJ databases">
        <authorList>
            <person name="Chiriac C."/>
            <person name="Salcher M."/>
            <person name="Ghai R."/>
            <person name="Kavagutti S V."/>
        </authorList>
    </citation>
    <scope>NUCLEOTIDE SEQUENCE</scope>
</reference>
<dbReference type="PANTHER" id="PTHR39087">
    <property type="entry name" value="UPF0104 MEMBRANE PROTEIN MJ1595"/>
    <property type="match status" value="1"/>
</dbReference>
<dbReference type="EMBL" id="CAFBMX010000008">
    <property type="protein sequence ID" value="CAB4937494.1"/>
    <property type="molecule type" value="Genomic_DNA"/>
</dbReference>
<evidence type="ECO:0000313" key="7">
    <source>
        <dbReference type="EMBL" id="CAB4937494.1"/>
    </source>
</evidence>
<dbReference type="PANTHER" id="PTHR39087:SF2">
    <property type="entry name" value="UPF0104 MEMBRANE PROTEIN MJ1595"/>
    <property type="match status" value="1"/>
</dbReference>
<protein>
    <submittedName>
        <fullName evidence="7">Unannotated protein</fullName>
    </submittedName>
</protein>
<keyword evidence="4 6" id="KW-1133">Transmembrane helix</keyword>
<feature type="transmembrane region" description="Helical" evidence="6">
    <location>
        <begin position="205"/>
        <end position="224"/>
    </location>
</feature>
<feature type="transmembrane region" description="Helical" evidence="6">
    <location>
        <begin position="236"/>
        <end position="255"/>
    </location>
</feature>
<feature type="transmembrane region" description="Helical" evidence="6">
    <location>
        <begin position="159"/>
        <end position="177"/>
    </location>
</feature>
<keyword evidence="2" id="KW-1003">Cell membrane</keyword>
<evidence type="ECO:0000256" key="6">
    <source>
        <dbReference type="SAM" id="Phobius"/>
    </source>
</evidence>
<feature type="transmembrane region" description="Helical" evidence="6">
    <location>
        <begin position="285"/>
        <end position="305"/>
    </location>
</feature>
<dbReference type="InterPro" id="IPR022791">
    <property type="entry name" value="L-PG_synthase/AglD"/>
</dbReference>